<name>A0A1J5P9G8_9ZZZZ</name>
<gene>
    <name evidence="1" type="ORF">GALL_543380</name>
</gene>
<dbReference type="EMBL" id="MLJW01008400">
    <property type="protein sequence ID" value="OIQ64116.1"/>
    <property type="molecule type" value="Genomic_DNA"/>
</dbReference>
<comment type="caution">
    <text evidence="1">The sequence shown here is derived from an EMBL/GenBank/DDBJ whole genome shotgun (WGS) entry which is preliminary data.</text>
</comment>
<sequence>MVGRRLDILHHVGVVQFHTNFTAGVHVFLGVAQFHVALCPVEQRRCDYGIAQRREAVGHVLDVMVHTEDFLHHDHPLGGIGRTGDISTEFKAVSRLQLDCFTHLGPPEFAMLQILEWRG</sequence>
<reference evidence="1" key="1">
    <citation type="submission" date="2016-10" db="EMBL/GenBank/DDBJ databases">
        <title>Sequence of Gallionella enrichment culture.</title>
        <authorList>
            <person name="Poehlein A."/>
            <person name="Muehling M."/>
            <person name="Daniel R."/>
        </authorList>
    </citation>
    <scope>NUCLEOTIDE SEQUENCE</scope>
</reference>
<accession>A0A1J5P9G8</accession>
<organism evidence="1">
    <name type="scientific">mine drainage metagenome</name>
    <dbReference type="NCBI Taxonomy" id="410659"/>
    <lineage>
        <taxon>unclassified sequences</taxon>
        <taxon>metagenomes</taxon>
        <taxon>ecological metagenomes</taxon>
    </lineage>
</organism>
<protein>
    <submittedName>
        <fullName evidence="1">Uncharacterized protein</fullName>
    </submittedName>
</protein>
<proteinExistence type="predicted"/>
<evidence type="ECO:0000313" key="1">
    <source>
        <dbReference type="EMBL" id="OIQ64116.1"/>
    </source>
</evidence>
<dbReference type="AlphaFoldDB" id="A0A1J5P9G8"/>